<reference evidence="3" key="2">
    <citation type="submission" date="2021-04" db="EMBL/GenBank/DDBJ databases">
        <authorList>
            <person name="Podell S."/>
        </authorList>
    </citation>
    <scope>NUCLEOTIDE SEQUENCE</scope>
    <source>
        <strain evidence="3">Hildebrandi</strain>
    </source>
</reference>
<keyword evidence="1" id="KW-0472">Membrane</keyword>
<evidence type="ECO:0000259" key="2">
    <source>
        <dbReference type="Pfam" id="PF06916"/>
    </source>
</evidence>
<evidence type="ECO:0000313" key="4">
    <source>
        <dbReference type="Proteomes" id="UP000693970"/>
    </source>
</evidence>
<evidence type="ECO:0000313" key="3">
    <source>
        <dbReference type="EMBL" id="KAG7356480.1"/>
    </source>
</evidence>
<dbReference type="Proteomes" id="UP000693970">
    <property type="component" value="Unassembled WGS sequence"/>
</dbReference>
<keyword evidence="4" id="KW-1185">Reference proteome</keyword>
<comment type="caution">
    <text evidence="3">The sequence shown here is derived from an EMBL/GenBank/DDBJ whole genome shotgun (WGS) entry which is preliminary data.</text>
</comment>
<keyword evidence="1" id="KW-0812">Transmembrane</keyword>
<keyword evidence="1" id="KW-1133">Transmembrane helix</keyword>
<feature type="transmembrane region" description="Helical" evidence="1">
    <location>
        <begin position="12"/>
        <end position="33"/>
    </location>
</feature>
<accession>A0A9K3L6D2</accession>
<proteinExistence type="predicted"/>
<evidence type="ECO:0000256" key="1">
    <source>
        <dbReference type="SAM" id="Phobius"/>
    </source>
</evidence>
<name>A0A9K3L6D2_9STRA</name>
<feature type="domain" description="DUF1279" evidence="2">
    <location>
        <begin position="3"/>
        <end position="109"/>
    </location>
</feature>
<reference evidence="3" key="1">
    <citation type="journal article" date="2021" name="Sci. Rep.">
        <title>Diploid genomic architecture of Nitzschia inconspicua, an elite biomass production diatom.</title>
        <authorList>
            <person name="Oliver A."/>
            <person name="Podell S."/>
            <person name="Pinowska A."/>
            <person name="Traller J.C."/>
            <person name="Smith S.R."/>
            <person name="McClure R."/>
            <person name="Beliaev A."/>
            <person name="Bohutskyi P."/>
            <person name="Hill E.A."/>
            <person name="Rabines A."/>
            <person name="Zheng H."/>
            <person name="Allen L.Z."/>
            <person name="Kuo A."/>
            <person name="Grigoriev I.V."/>
            <person name="Allen A.E."/>
            <person name="Hazlebeck D."/>
            <person name="Allen E.E."/>
        </authorList>
    </citation>
    <scope>NUCLEOTIDE SEQUENCE</scope>
    <source>
        <strain evidence="3">Hildebrandi</strain>
    </source>
</reference>
<dbReference type="EMBL" id="JAGRRH010000015">
    <property type="protein sequence ID" value="KAG7356480.1"/>
    <property type="molecule type" value="Genomic_DNA"/>
</dbReference>
<dbReference type="InterPro" id="IPR009688">
    <property type="entry name" value="FAM210A/B-like_dom"/>
</dbReference>
<protein>
    <submittedName>
        <fullName evidence="3">DUF1279 domain containing protein</fullName>
    </submittedName>
</protein>
<organism evidence="3 4">
    <name type="scientific">Nitzschia inconspicua</name>
    <dbReference type="NCBI Taxonomy" id="303405"/>
    <lineage>
        <taxon>Eukaryota</taxon>
        <taxon>Sar</taxon>
        <taxon>Stramenopiles</taxon>
        <taxon>Ochrophyta</taxon>
        <taxon>Bacillariophyta</taxon>
        <taxon>Bacillariophyceae</taxon>
        <taxon>Bacillariophycidae</taxon>
        <taxon>Bacillariales</taxon>
        <taxon>Bacillariaceae</taxon>
        <taxon>Nitzschia</taxon>
    </lineage>
</organism>
<feature type="transmembrane region" description="Helical" evidence="1">
    <location>
        <begin position="90"/>
        <end position="114"/>
    </location>
</feature>
<gene>
    <name evidence="3" type="ORF">IV203_001166</name>
</gene>
<dbReference type="AlphaFoldDB" id="A0A9K3L6D2"/>
<dbReference type="OrthoDB" id="53718at2759"/>
<sequence length="127" mass="13763">MSVKSFLKTYGSVGIGVYGGITSISICSIYATLRNGIVDVETMVTTPLAEILGKDAEVVHTVRKRWQDVLTMDNNDTAASNQRINWTREAAFLGIATLIDSVVLPVKLAVALPLAKMIITRGRKVGR</sequence>
<dbReference type="Pfam" id="PF06916">
    <property type="entry name" value="FAM210A-B_dom"/>
    <property type="match status" value="1"/>
</dbReference>